<keyword evidence="1" id="KW-0812">Transmembrane</keyword>
<keyword evidence="1" id="KW-0472">Membrane</keyword>
<reference evidence="2" key="1">
    <citation type="journal article" date="2015" name="Nature">
        <title>Complex archaea that bridge the gap between prokaryotes and eukaryotes.</title>
        <authorList>
            <person name="Spang A."/>
            <person name="Saw J.H."/>
            <person name="Jorgensen S.L."/>
            <person name="Zaremba-Niedzwiedzka K."/>
            <person name="Martijn J."/>
            <person name="Lind A.E."/>
            <person name="van Eijk R."/>
            <person name="Schleper C."/>
            <person name="Guy L."/>
            <person name="Ettema T.J."/>
        </authorList>
    </citation>
    <scope>NUCLEOTIDE SEQUENCE</scope>
</reference>
<gene>
    <name evidence="2" type="ORF">LCGC14_1684390</name>
</gene>
<protein>
    <submittedName>
        <fullName evidence="2">Uncharacterized protein</fullName>
    </submittedName>
</protein>
<evidence type="ECO:0000313" key="2">
    <source>
        <dbReference type="EMBL" id="KKM16582.1"/>
    </source>
</evidence>
<proteinExistence type="predicted"/>
<comment type="caution">
    <text evidence="2">The sequence shown here is derived from an EMBL/GenBank/DDBJ whole genome shotgun (WGS) entry which is preliminary data.</text>
</comment>
<accession>A0A0F9HN71</accession>
<sequence length="311" mass="36061">MNDILNFSLAGAGAAAGIYGAIRAWLSNRKMKQIEEEKLSSKLSINFNYDLIKSGETNMCKGIIKFSNLSLTNVKVIKLNFDIRDREDELRESYLPTENDLESKFKPFAKRIDDIKLIAVNNHKLVNFSNDSKKREVKIFQDDPIYGLKLSAKQKRKLKESGEEVEIDALKIKRNISYYIENKITKLHEIFSNKESGEFKKTLVQFLFNETLVRELRGIQLFPEETKDQEFFLEYKGEGIVYLNVESATIRLQLKNITAIEEYKSLGDKMIDVEELTDQLVEKFRNLLTLIVSPASLEIHKHKSNYLIYLK</sequence>
<evidence type="ECO:0000256" key="1">
    <source>
        <dbReference type="SAM" id="Phobius"/>
    </source>
</evidence>
<keyword evidence="1" id="KW-1133">Transmembrane helix</keyword>
<dbReference type="AlphaFoldDB" id="A0A0F9HN71"/>
<organism evidence="2">
    <name type="scientific">marine sediment metagenome</name>
    <dbReference type="NCBI Taxonomy" id="412755"/>
    <lineage>
        <taxon>unclassified sequences</taxon>
        <taxon>metagenomes</taxon>
        <taxon>ecological metagenomes</taxon>
    </lineage>
</organism>
<dbReference type="EMBL" id="LAZR01014642">
    <property type="protein sequence ID" value="KKM16582.1"/>
    <property type="molecule type" value="Genomic_DNA"/>
</dbReference>
<name>A0A0F9HN71_9ZZZZ</name>
<feature type="transmembrane region" description="Helical" evidence="1">
    <location>
        <begin position="6"/>
        <end position="26"/>
    </location>
</feature>